<name>A0AAD8INZ9_9APIA</name>
<comment type="caution">
    <text evidence="1">The sequence shown here is derived from an EMBL/GenBank/DDBJ whole genome shotgun (WGS) entry which is preliminary data.</text>
</comment>
<keyword evidence="2" id="KW-1185">Reference proteome</keyword>
<dbReference type="Proteomes" id="UP001237642">
    <property type="component" value="Unassembled WGS sequence"/>
</dbReference>
<organism evidence="1 2">
    <name type="scientific">Heracleum sosnowskyi</name>
    <dbReference type="NCBI Taxonomy" id="360622"/>
    <lineage>
        <taxon>Eukaryota</taxon>
        <taxon>Viridiplantae</taxon>
        <taxon>Streptophyta</taxon>
        <taxon>Embryophyta</taxon>
        <taxon>Tracheophyta</taxon>
        <taxon>Spermatophyta</taxon>
        <taxon>Magnoliopsida</taxon>
        <taxon>eudicotyledons</taxon>
        <taxon>Gunneridae</taxon>
        <taxon>Pentapetalae</taxon>
        <taxon>asterids</taxon>
        <taxon>campanulids</taxon>
        <taxon>Apiales</taxon>
        <taxon>Apiaceae</taxon>
        <taxon>Apioideae</taxon>
        <taxon>apioid superclade</taxon>
        <taxon>Tordylieae</taxon>
        <taxon>Tordyliinae</taxon>
        <taxon>Heracleum</taxon>
    </lineage>
</organism>
<protein>
    <submittedName>
        <fullName evidence="1">Stress induced protein</fullName>
    </submittedName>
</protein>
<accession>A0AAD8INZ9</accession>
<sequence length="135" mass="15830">MMSSDDQTTRINERDQQEYINTYGYDEEETVSTSRFSCFGFCFNNRGWTLLHGQQREESWLIKKAKKVKEFTEVVAGPKWKNFIRKLGKYTKKSRIAECRQYDPHSYALNFDDGLDDFQQENDNALPAAGFSTKL</sequence>
<dbReference type="PANTHER" id="PTHR47076">
    <property type="entry name" value="NHL DOMAIN PROTEIN"/>
    <property type="match status" value="1"/>
</dbReference>
<gene>
    <name evidence="1" type="ORF">POM88_017615</name>
</gene>
<evidence type="ECO:0000313" key="2">
    <source>
        <dbReference type="Proteomes" id="UP001237642"/>
    </source>
</evidence>
<dbReference type="EMBL" id="JAUIZM010000004">
    <property type="protein sequence ID" value="KAK1389437.1"/>
    <property type="molecule type" value="Genomic_DNA"/>
</dbReference>
<dbReference type="PANTHER" id="PTHR47076:SF1">
    <property type="entry name" value="NHL DOMAIN PROTEIN"/>
    <property type="match status" value="1"/>
</dbReference>
<dbReference type="AlphaFoldDB" id="A0AAD8INZ9"/>
<reference evidence="1" key="2">
    <citation type="submission" date="2023-05" db="EMBL/GenBank/DDBJ databases">
        <authorList>
            <person name="Schelkunov M.I."/>
        </authorList>
    </citation>
    <scope>NUCLEOTIDE SEQUENCE</scope>
    <source>
        <strain evidence="1">Hsosn_3</strain>
        <tissue evidence="1">Leaf</tissue>
    </source>
</reference>
<evidence type="ECO:0000313" key="1">
    <source>
        <dbReference type="EMBL" id="KAK1389437.1"/>
    </source>
</evidence>
<proteinExistence type="predicted"/>
<reference evidence="1" key="1">
    <citation type="submission" date="2023-02" db="EMBL/GenBank/DDBJ databases">
        <title>Genome of toxic invasive species Heracleum sosnowskyi carries increased number of genes despite the absence of recent whole-genome duplications.</title>
        <authorList>
            <person name="Schelkunov M."/>
            <person name="Shtratnikova V."/>
            <person name="Makarenko M."/>
            <person name="Klepikova A."/>
            <person name="Omelchenko D."/>
            <person name="Novikova G."/>
            <person name="Obukhova E."/>
            <person name="Bogdanov V."/>
            <person name="Penin A."/>
            <person name="Logacheva M."/>
        </authorList>
    </citation>
    <scope>NUCLEOTIDE SEQUENCE</scope>
    <source>
        <strain evidence="1">Hsosn_3</strain>
        <tissue evidence="1">Leaf</tissue>
    </source>
</reference>